<dbReference type="InterPro" id="IPR038109">
    <property type="entry name" value="DNA_bind_recomb_sf"/>
</dbReference>
<dbReference type="Pfam" id="PF00239">
    <property type="entry name" value="Resolvase"/>
    <property type="match status" value="1"/>
</dbReference>
<name>A0A1G8KU86_9PSED</name>
<dbReference type="GO" id="GO:0003677">
    <property type="term" value="F:DNA binding"/>
    <property type="evidence" value="ECO:0007669"/>
    <property type="project" value="InterPro"/>
</dbReference>
<evidence type="ECO:0000259" key="2">
    <source>
        <dbReference type="PROSITE" id="PS51737"/>
    </source>
</evidence>
<dbReference type="SUPFAM" id="SSF53041">
    <property type="entry name" value="Resolvase-like"/>
    <property type="match status" value="1"/>
</dbReference>
<gene>
    <name evidence="3" type="ORF">SAMN05216272_109231</name>
</gene>
<dbReference type="Gene3D" id="3.90.1750.20">
    <property type="entry name" value="Putative Large Serine Recombinase, Chain B, Domain 2"/>
    <property type="match status" value="1"/>
</dbReference>
<dbReference type="GO" id="GO:0000150">
    <property type="term" value="F:DNA strand exchange activity"/>
    <property type="evidence" value="ECO:0007669"/>
    <property type="project" value="InterPro"/>
</dbReference>
<dbReference type="SMART" id="SM00857">
    <property type="entry name" value="Resolvase"/>
    <property type="match status" value="1"/>
</dbReference>
<dbReference type="InterPro" id="IPR011109">
    <property type="entry name" value="DNA_bind_recombinase_dom"/>
</dbReference>
<dbReference type="FunFam" id="3.40.50.1390:FF:000008">
    <property type="entry name" value="DNA recombinase"/>
    <property type="match status" value="1"/>
</dbReference>
<feature type="domain" description="Recombinase" evidence="2">
    <location>
        <begin position="198"/>
        <end position="322"/>
    </location>
</feature>
<reference evidence="4" key="1">
    <citation type="submission" date="2016-10" db="EMBL/GenBank/DDBJ databases">
        <authorList>
            <person name="Varghese N."/>
            <person name="Submissions S."/>
        </authorList>
    </citation>
    <scope>NUCLEOTIDE SEQUENCE [LARGE SCALE GENOMIC DNA]</scope>
    <source>
        <strain evidence="4">CCM 7469</strain>
    </source>
</reference>
<dbReference type="STRING" id="428992.SAMN05216272_109231"/>
<dbReference type="OrthoDB" id="5479610at2"/>
<accession>A0A1G8KU86</accession>
<evidence type="ECO:0000313" key="3">
    <source>
        <dbReference type="EMBL" id="SDI46480.1"/>
    </source>
</evidence>
<dbReference type="RefSeq" id="WP_090266005.1">
    <property type="nucleotide sequence ID" value="NZ_FNDS01000009.1"/>
</dbReference>
<evidence type="ECO:0000313" key="4">
    <source>
        <dbReference type="Proteomes" id="UP000199636"/>
    </source>
</evidence>
<evidence type="ECO:0000259" key="1">
    <source>
        <dbReference type="PROSITE" id="PS51736"/>
    </source>
</evidence>
<dbReference type="InterPro" id="IPR036162">
    <property type="entry name" value="Resolvase-like_N_sf"/>
</dbReference>
<dbReference type="InterPro" id="IPR006119">
    <property type="entry name" value="Resolv_N"/>
</dbReference>
<sequence>MKISIGSAEDEKTARLRRAAAYVRMSTEHQQYSTENQLDTIRLFASDHGLQIVQIYTDAGKSGLRLEGRDALKQLFDDVEGGRADYSTILVYDVSRWGRFQDPDVSASYEVRCRQAGVSVQYCAEQFSNDGSPISNIVKSVKRMMAGEYSRELSVKVFAGQSRLIALGYRQGGPAGYGLRRQLVDASGIPKEVLEQGKHKSIQTDRIVLIPGPDDEIEAIQLIYRFFVEEGRREGEIASWLNSRGVMNDRGKPWTRGTVHQVLINEKYIGNNVWNRCSFKLKEQRIRNKPDEWVRADGAFTPIVNSLLFRAAQEIIQARSYRMPDEEMLEKLRGIYTRHGYLSGLLIDESENCPSSSAYQHRFGSLIRSYALIGYTPERDYQYVEANRRLRRMHPVLLQRVIEEIATVGGNIVMDPENDLLQLNEELLISLVLCRCHLSARGSKRWKIRFDLGLAPDITIAVRMTEGEESPLDYYILPTIDMASPNLRLADGNESDIEIYRFDNLQILAELSRRSVYRRVA</sequence>
<dbReference type="PANTHER" id="PTHR30461:SF23">
    <property type="entry name" value="DNA RECOMBINASE-RELATED"/>
    <property type="match status" value="1"/>
</dbReference>
<dbReference type="CDD" id="cd00338">
    <property type="entry name" value="Ser_Recombinase"/>
    <property type="match status" value="1"/>
</dbReference>
<dbReference type="EMBL" id="FNDS01000009">
    <property type="protein sequence ID" value="SDI46480.1"/>
    <property type="molecule type" value="Genomic_DNA"/>
</dbReference>
<dbReference type="Proteomes" id="UP000199636">
    <property type="component" value="Unassembled WGS sequence"/>
</dbReference>
<organism evidence="3 4">
    <name type="scientific">Pseudomonas panipatensis</name>
    <dbReference type="NCBI Taxonomy" id="428992"/>
    <lineage>
        <taxon>Bacteria</taxon>
        <taxon>Pseudomonadati</taxon>
        <taxon>Pseudomonadota</taxon>
        <taxon>Gammaproteobacteria</taxon>
        <taxon>Pseudomonadales</taxon>
        <taxon>Pseudomonadaceae</taxon>
        <taxon>Pseudomonas</taxon>
    </lineage>
</organism>
<dbReference type="AlphaFoldDB" id="A0A1G8KU86"/>
<dbReference type="InterPro" id="IPR050639">
    <property type="entry name" value="SSR_resolvase"/>
</dbReference>
<dbReference type="Pfam" id="PF07508">
    <property type="entry name" value="Recombinase"/>
    <property type="match status" value="1"/>
</dbReference>
<protein>
    <submittedName>
        <fullName evidence="3">Site-specific DNA recombinase</fullName>
    </submittedName>
</protein>
<dbReference type="Gene3D" id="3.40.50.1390">
    <property type="entry name" value="Resolvase, N-terminal catalytic domain"/>
    <property type="match status" value="1"/>
</dbReference>
<dbReference type="PANTHER" id="PTHR30461">
    <property type="entry name" value="DNA-INVERTASE FROM LAMBDOID PROPHAGE"/>
    <property type="match status" value="1"/>
</dbReference>
<dbReference type="PROSITE" id="PS51737">
    <property type="entry name" value="RECOMBINASE_DNA_BIND"/>
    <property type="match status" value="1"/>
</dbReference>
<proteinExistence type="predicted"/>
<keyword evidence="4" id="KW-1185">Reference proteome</keyword>
<dbReference type="PROSITE" id="PS51736">
    <property type="entry name" value="RECOMBINASES_3"/>
    <property type="match status" value="1"/>
</dbReference>
<feature type="domain" description="Resolvase/invertase-type recombinase catalytic" evidence="1">
    <location>
        <begin position="18"/>
        <end position="168"/>
    </location>
</feature>